<proteinExistence type="predicted"/>
<feature type="compositionally biased region" description="Basic and acidic residues" evidence="1">
    <location>
        <begin position="141"/>
        <end position="158"/>
    </location>
</feature>
<feature type="compositionally biased region" description="Polar residues" evidence="1">
    <location>
        <begin position="647"/>
        <end position="658"/>
    </location>
</feature>
<feature type="region of interest" description="Disordered" evidence="1">
    <location>
        <begin position="890"/>
        <end position="912"/>
    </location>
</feature>
<comment type="caution">
    <text evidence="2">The sequence shown here is derived from an EMBL/GenBank/DDBJ whole genome shotgun (WGS) entry which is preliminary data.</text>
</comment>
<dbReference type="GeneID" id="92382898"/>
<organism evidence="2 3">
    <name type="scientific">Trypanosoma equiperdum</name>
    <dbReference type="NCBI Taxonomy" id="5694"/>
    <lineage>
        <taxon>Eukaryota</taxon>
        <taxon>Discoba</taxon>
        <taxon>Euglenozoa</taxon>
        <taxon>Kinetoplastea</taxon>
        <taxon>Metakinetoplastina</taxon>
        <taxon>Trypanosomatida</taxon>
        <taxon>Trypanosomatidae</taxon>
        <taxon>Trypanosoma</taxon>
    </lineage>
</organism>
<dbReference type="RefSeq" id="XP_067077237.1">
    <property type="nucleotide sequence ID" value="XM_067221136.1"/>
</dbReference>
<feature type="compositionally biased region" description="Polar residues" evidence="1">
    <location>
        <begin position="681"/>
        <end position="697"/>
    </location>
</feature>
<keyword evidence="3" id="KW-1185">Reference proteome</keyword>
<sequence>MSTSSSIFFEVDTEGNEAAEEEECHSLREVPNPAANTNAVACNTSDDVMAAGGALYRPCVSALSVPRSSSSGDATSEEMQQDVRLMLQRNVGLEIPASDQNEEQSMSWVTAETVEQMTDVDDPEGTGERLRGQEVKVVKDLKRESSGELKRGDGREYETESDTDLAGISRPHNHSMIADKVNALNPARSPRFLPIPSGNAKHRDIERGNNSLSVANSNRSGNNNAEQQVHSNGNNAMTASTSPPPKASVEGPASAPAEKGADAQLKREKKCDASFPQPEEAGAVNPEQVCDQPAIPVHPSAARAAPEAKQVKQTAKEKKKGGFFKRIKGLFSCCGTRNVVGKNNSKELRTAGGGAPIAASGKAERAVALNAAVAEGERGKNGKAGCSLKHEHDETTPQGRKCGGEHSDNEGTTANSNGKDRKGEPKVSRSKHDGMKPDGITKEAEKNIGKVTVNKIAERGATTRAQERGSLRSERDIGLKGNDDGGVDDTETDCFSTIPNEEQDSFATGVLPQPSAQAAYDEGKNSGDARRDVSDTLVGDDVTDETLKERQKPASESEMHDERDQTWRAAGAGQTEDANTDPSGAFSPQSISLCPYCNCTGNKQCNCRRDGEPGDSKGGNESGQAPPVGRRKPRPKWSIGPKKDTDGASQVNKESNVVRSGGGSYVQLAEKRREYLKNTKRGQQNIGRVRNNSSSKGTSGGARQQAAPMQQLQQYQLDQTSQQRSLKHTPVQQQQHAEGDGSETGNRTPVKKMADEERATCGSRSATPPRLPPPKNIPEFMNSLKTLDNAFNHLNNPPKLPCSSEENFSWEHFKKHFYLAGQQFPSEVMNDEELREVLADLSTKMRPSCSACRSTPSELWLLELLTGVKSSQLLVRLEKKSLYETPAETALRGTASRGGEVVTSAVPASHEQ</sequence>
<dbReference type="EMBL" id="CZPT02000363">
    <property type="protein sequence ID" value="SCU65675.1"/>
    <property type="molecule type" value="Genomic_DNA"/>
</dbReference>
<feature type="region of interest" description="Disordered" evidence="1">
    <location>
        <begin position="374"/>
        <end position="587"/>
    </location>
</feature>
<feature type="compositionally biased region" description="Basic and acidic residues" evidence="1">
    <location>
        <begin position="418"/>
        <end position="448"/>
    </location>
</feature>
<feature type="compositionally biased region" description="Basic and acidic residues" evidence="1">
    <location>
        <begin position="465"/>
        <end position="483"/>
    </location>
</feature>
<feature type="region of interest" description="Disordered" evidence="1">
    <location>
        <begin position="300"/>
        <end position="319"/>
    </location>
</feature>
<feature type="compositionally biased region" description="Polar residues" evidence="1">
    <location>
        <begin position="576"/>
        <end position="587"/>
    </location>
</feature>
<feature type="region of interest" description="Disordered" evidence="1">
    <location>
        <begin position="187"/>
        <end position="286"/>
    </location>
</feature>
<evidence type="ECO:0000256" key="1">
    <source>
        <dbReference type="SAM" id="MobiDB-lite"/>
    </source>
</evidence>
<dbReference type="AlphaFoldDB" id="A0A1G4I1R3"/>
<feature type="compositionally biased region" description="Polar residues" evidence="1">
    <location>
        <begin position="208"/>
        <end position="241"/>
    </location>
</feature>
<dbReference type="Proteomes" id="UP000195570">
    <property type="component" value="Unassembled WGS sequence"/>
</dbReference>
<evidence type="ECO:0000313" key="3">
    <source>
        <dbReference type="Proteomes" id="UP000195570"/>
    </source>
</evidence>
<name>A0A1G4I1R3_TRYEQ</name>
<feature type="compositionally biased region" description="Low complexity" evidence="1">
    <location>
        <begin position="704"/>
        <end position="723"/>
    </location>
</feature>
<protein>
    <submittedName>
        <fullName evidence="2">Uncharacterized protein</fullName>
    </submittedName>
</protein>
<feature type="region of interest" description="Disordered" evidence="1">
    <location>
        <begin position="141"/>
        <end position="172"/>
    </location>
</feature>
<dbReference type="VEuPathDB" id="TriTrypDB:TEOVI_000896400"/>
<reference evidence="2" key="1">
    <citation type="submission" date="2016-09" db="EMBL/GenBank/DDBJ databases">
        <authorList>
            <person name="Hebert L."/>
            <person name="Moumen B."/>
        </authorList>
    </citation>
    <scope>NUCLEOTIDE SEQUENCE [LARGE SCALE GENOMIC DNA]</scope>
    <source>
        <strain evidence="2">OVI</strain>
    </source>
</reference>
<feature type="compositionally biased region" description="Basic and acidic residues" evidence="1">
    <location>
        <begin position="521"/>
        <end position="534"/>
    </location>
</feature>
<accession>A0A1G4I1R3</accession>
<feature type="compositionally biased region" description="Basic and acidic residues" evidence="1">
    <location>
        <begin position="259"/>
        <end position="272"/>
    </location>
</feature>
<feature type="compositionally biased region" description="Basic and acidic residues" evidence="1">
    <location>
        <begin position="545"/>
        <end position="566"/>
    </location>
</feature>
<evidence type="ECO:0000313" key="2">
    <source>
        <dbReference type="EMBL" id="SCU65675.1"/>
    </source>
</evidence>
<feature type="region of interest" description="Disordered" evidence="1">
    <location>
        <begin position="605"/>
        <end position="775"/>
    </location>
</feature>
<gene>
    <name evidence="2" type="ORF">TEOVI_000896400</name>
</gene>